<dbReference type="EMBL" id="MCFA01000263">
    <property type="protein sequence ID" value="ORX96119.1"/>
    <property type="molecule type" value="Genomic_DNA"/>
</dbReference>
<feature type="region of interest" description="Disordered" evidence="1">
    <location>
        <begin position="35"/>
        <end position="55"/>
    </location>
</feature>
<dbReference type="AlphaFoldDB" id="A0A1Y1YDP9"/>
<evidence type="ECO:0000313" key="2">
    <source>
        <dbReference type="EMBL" id="ORX96119.1"/>
    </source>
</evidence>
<comment type="caution">
    <text evidence="2">The sequence shown here is derived from an EMBL/GenBank/DDBJ whole genome shotgun (WGS) entry which is preliminary data.</text>
</comment>
<accession>A0A1Y1YDP9</accession>
<reference evidence="2 3" key="1">
    <citation type="submission" date="2016-07" db="EMBL/GenBank/DDBJ databases">
        <title>Pervasive Adenine N6-methylation of Active Genes in Fungi.</title>
        <authorList>
            <consortium name="DOE Joint Genome Institute"/>
            <person name="Mondo S.J."/>
            <person name="Dannebaum R.O."/>
            <person name="Kuo R.C."/>
            <person name="Labutti K."/>
            <person name="Haridas S."/>
            <person name="Kuo A."/>
            <person name="Salamov A."/>
            <person name="Ahrendt S.R."/>
            <person name="Lipzen A."/>
            <person name="Sullivan W."/>
            <person name="Andreopoulos W.B."/>
            <person name="Clum A."/>
            <person name="Lindquist E."/>
            <person name="Daum C."/>
            <person name="Ramamoorthy G.K."/>
            <person name="Gryganskyi A."/>
            <person name="Culley D."/>
            <person name="Magnuson J.K."/>
            <person name="James T.Y."/>
            <person name="O'Malley M.A."/>
            <person name="Stajich J.E."/>
            <person name="Spatafora J.W."/>
            <person name="Visel A."/>
            <person name="Grigoriev I.V."/>
        </authorList>
    </citation>
    <scope>NUCLEOTIDE SEQUENCE [LARGE SCALE GENOMIC DNA]</scope>
    <source>
        <strain evidence="2 3">CBS 115471</strain>
    </source>
</reference>
<evidence type="ECO:0000256" key="1">
    <source>
        <dbReference type="SAM" id="MobiDB-lite"/>
    </source>
</evidence>
<evidence type="ECO:0000313" key="3">
    <source>
        <dbReference type="Proteomes" id="UP000193144"/>
    </source>
</evidence>
<proteinExistence type="predicted"/>
<dbReference type="OrthoDB" id="3798868at2759"/>
<sequence length="418" mass="47384">MSNSSELTPIGGDTTALDDWERDTSHIAYIEERTRALNPKKTGNGASKKYSDQSDIADQICPSHLQSNGRRVRLIVERQTLRKPYANREKGDAWQGGWNNTSDEGIRYPAAIAQSYIVRQVTQETKTELIGRQVLMRYSSLAQEHFTFNSKAHTLNLPARYPRDNKQAFEGGGYRAPHMCSNVHTAYIDPKTVTSIVFPWFQEAERLLKEEPTESPPPFGIPESLDGAINLYNVLLQLGMHDYLIRPIATHIIHEMHRLPLLECELLLVEHTVARFYARGLPILDPVINHLVGTYHSRTLTDKQSVHALISYTPQTTDRNNKDLPGKFLPDDIHPVPPEECPVLAHCFRHWSGVKLPEAADWTEEEEEKSTRNATEGFPLNVGVMYYEHRRGYPSETAEPVLLQRERVVNLGAGHGQP</sequence>
<gene>
    <name evidence="2" type="ORF">BCR34DRAFT_593946</name>
</gene>
<keyword evidence="3" id="KW-1185">Reference proteome</keyword>
<organism evidence="2 3">
    <name type="scientific">Clohesyomyces aquaticus</name>
    <dbReference type="NCBI Taxonomy" id="1231657"/>
    <lineage>
        <taxon>Eukaryota</taxon>
        <taxon>Fungi</taxon>
        <taxon>Dikarya</taxon>
        <taxon>Ascomycota</taxon>
        <taxon>Pezizomycotina</taxon>
        <taxon>Dothideomycetes</taxon>
        <taxon>Pleosporomycetidae</taxon>
        <taxon>Pleosporales</taxon>
        <taxon>Lindgomycetaceae</taxon>
        <taxon>Clohesyomyces</taxon>
    </lineage>
</organism>
<name>A0A1Y1YDP9_9PLEO</name>
<protein>
    <submittedName>
        <fullName evidence="2">Uncharacterized protein</fullName>
    </submittedName>
</protein>
<dbReference type="Proteomes" id="UP000193144">
    <property type="component" value="Unassembled WGS sequence"/>
</dbReference>